<proteinExistence type="predicted"/>
<feature type="signal peptide" evidence="2">
    <location>
        <begin position="1"/>
        <end position="21"/>
    </location>
</feature>
<dbReference type="OrthoDB" id="9940037at2"/>
<dbReference type="STRING" id="745411.B3C1_10057"/>
<keyword evidence="2" id="KW-0732">Signal</keyword>
<dbReference type="EMBL" id="AMRI01000012">
    <property type="protein sequence ID" value="EKE73733.1"/>
    <property type="molecule type" value="Genomic_DNA"/>
</dbReference>
<comment type="caution">
    <text evidence="3">The sequence shown here is derived from an EMBL/GenBank/DDBJ whole genome shotgun (WGS) entry which is preliminary data.</text>
</comment>
<evidence type="ECO:0000256" key="2">
    <source>
        <dbReference type="SAM" id="SignalP"/>
    </source>
</evidence>
<sequence>MKTLNIVVLAGVVMLSAPVAAQEDLTTTVTNMVVEQSSKALESIQENLSKELSKKLEAAMSNLALPELGSTEEAPAEQDDQQ</sequence>
<feature type="region of interest" description="Disordered" evidence="1">
    <location>
        <begin position="63"/>
        <end position="82"/>
    </location>
</feature>
<dbReference type="RefSeq" id="WP_008484618.1">
    <property type="nucleotide sequence ID" value="NZ_AMRI01000012.1"/>
</dbReference>
<reference evidence="3 4" key="1">
    <citation type="journal article" date="2012" name="J. Bacteriol.">
        <title>Genome Sequence of Gallaecimonas xiamenensis Type Strain 3-C-1.</title>
        <authorList>
            <person name="Lai Q."/>
            <person name="Wang L."/>
            <person name="Wang W."/>
            <person name="Shao Z."/>
        </authorList>
    </citation>
    <scope>NUCLEOTIDE SEQUENCE [LARGE SCALE GENOMIC DNA]</scope>
    <source>
        <strain evidence="3 4">3-C-1</strain>
    </source>
</reference>
<name>K2JF67_9GAMM</name>
<gene>
    <name evidence="3" type="ORF">B3C1_10057</name>
</gene>
<organism evidence="3 4">
    <name type="scientific">Gallaecimonas xiamenensis 3-C-1</name>
    <dbReference type="NCBI Taxonomy" id="745411"/>
    <lineage>
        <taxon>Bacteria</taxon>
        <taxon>Pseudomonadati</taxon>
        <taxon>Pseudomonadota</taxon>
        <taxon>Gammaproteobacteria</taxon>
        <taxon>Enterobacterales</taxon>
        <taxon>Gallaecimonadaceae</taxon>
        <taxon>Gallaecimonas</taxon>
    </lineage>
</organism>
<evidence type="ECO:0000313" key="3">
    <source>
        <dbReference type="EMBL" id="EKE73733.1"/>
    </source>
</evidence>
<dbReference type="Proteomes" id="UP000006755">
    <property type="component" value="Unassembled WGS sequence"/>
</dbReference>
<protein>
    <submittedName>
        <fullName evidence="3">Uncharacterized protein</fullName>
    </submittedName>
</protein>
<keyword evidence="4" id="KW-1185">Reference proteome</keyword>
<feature type="chain" id="PRO_5003859156" evidence="2">
    <location>
        <begin position="22"/>
        <end position="82"/>
    </location>
</feature>
<dbReference type="AlphaFoldDB" id="K2JF67"/>
<evidence type="ECO:0000256" key="1">
    <source>
        <dbReference type="SAM" id="MobiDB-lite"/>
    </source>
</evidence>
<evidence type="ECO:0000313" key="4">
    <source>
        <dbReference type="Proteomes" id="UP000006755"/>
    </source>
</evidence>
<accession>K2JF67</accession>